<name>A0A4Q1D5A1_9BACT</name>
<accession>A0A4Q1D5A1</accession>
<evidence type="ECO:0000259" key="2">
    <source>
        <dbReference type="Pfam" id="PF11795"/>
    </source>
</evidence>
<protein>
    <recommendedName>
        <fullName evidence="5">DUF3322 and DUF2220 domain-containing protein</fullName>
    </recommendedName>
</protein>
<gene>
    <name evidence="3" type="ORF">ESB13_16445</name>
</gene>
<evidence type="ECO:0000259" key="1">
    <source>
        <dbReference type="Pfam" id="PF09983"/>
    </source>
</evidence>
<dbReference type="Pfam" id="PF09983">
    <property type="entry name" value="JetD_C"/>
    <property type="match status" value="1"/>
</dbReference>
<evidence type="ECO:0000313" key="3">
    <source>
        <dbReference type="EMBL" id="RXK83670.1"/>
    </source>
</evidence>
<evidence type="ECO:0000313" key="4">
    <source>
        <dbReference type="Proteomes" id="UP000290545"/>
    </source>
</evidence>
<feature type="domain" description="Wadjet protein JetD C-terminal" evidence="1">
    <location>
        <begin position="205"/>
        <end position="374"/>
    </location>
</feature>
<evidence type="ECO:0008006" key="5">
    <source>
        <dbReference type="Google" id="ProtNLM"/>
    </source>
</evidence>
<comment type="caution">
    <text evidence="3">The sequence shown here is derived from an EMBL/GenBank/DDBJ whole genome shotgun (WGS) entry which is preliminary data.</text>
</comment>
<dbReference type="OrthoDB" id="322908at2"/>
<dbReference type="InterPro" id="IPR024534">
    <property type="entry name" value="JetD_C"/>
</dbReference>
<sequence length="380" mass="44334">MLIDQYISQLEKHYQSHLRRLIMEQPFEVIILFGGKKRPETTKELHERIRLFQAHEKSGSIQGWLIDWEDWNSKKLGKQKWPARLTVQTEDDLVALLDKTNELDLFRTQLKEILQWDDRLRVWLAAQPRRVLELQPEWNGLKEVLTFLLNHDVKGQYLRSLPVAVHTKFIKTHEPVLLSILKHLLPETVSLPAISLEAAFGMAQKPFLYPARWLDPTLAEMYTHGMEVLGLSPDGMRKLSWELDAVCVVENETNLYLLPQTSGMLAVCGWGKALSLLRQIPLLNRTRLFYWGDLDEDGFLMLNNFRELYPHVQSLLMDEKAVLAHEREMLKQPAVYQNRLLPFLTLPERAAYQKLAAVNGRIEQEKLQQKYLQDTLAEIL</sequence>
<feature type="domain" description="DUF3322" evidence="2">
    <location>
        <begin position="8"/>
        <end position="181"/>
    </location>
</feature>
<dbReference type="InterPro" id="IPR024537">
    <property type="entry name" value="DUF3322"/>
</dbReference>
<dbReference type="EMBL" id="SDHZ01000002">
    <property type="protein sequence ID" value="RXK83670.1"/>
    <property type="molecule type" value="Genomic_DNA"/>
</dbReference>
<dbReference type="Proteomes" id="UP000290545">
    <property type="component" value="Unassembled WGS sequence"/>
</dbReference>
<dbReference type="Pfam" id="PF11795">
    <property type="entry name" value="DUF3322"/>
    <property type="match status" value="1"/>
</dbReference>
<proteinExistence type="predicted"/>
<keyword evidence="4" id="KW-1185">Reference proteome</keyword>
<dbReference type="AlphaFoldDB" id="A0A4Q1D5A1"/>
<organism evidence="3 4">
    <name type="scientific">Filimonas effusa</name>
    <dbReference type="NCBI Taxonomy" id="2508721"/>
    <lineage>
        <taxon>Bacteria</taxon>
        <taxon>Pseudomonadati</taxon>
        <taxon>Bacteroidota</taxon>
        <taxon>Chitinophagia</taxon>
        <taxon>Chitinophagales</taxon>
        <taxon>Chitinophagaceae</taxon>
        <taxon>Filimonas</taxon>
    </lineage>
</organism>
<reference evidence="3 4" key="1">
    <citation type="submission" date="2019-01" db="EMBL/GenBank/DDBJ databases">
        <title>Filimonas sp. strain TTM-71.</title>
        <authorList>
            <person name="Chen W.-M."/>
        </authorList>
    </citation>
    <scope>NUCLEOTIDE SEQUENCE [LARGE SCALE GENOMIC DNA]</scope>
    <source>
        <strain evidence="3 4">TTM-71</strain>
    </source>
</reference>
<dbReference type="RefSeq" id="WP_129004722.1">
    <property type="nucleotide sequence ID" value="NZ_SDHZ01000002.1"/>
</dbReference>